<dbReference type="AlphaFoldDB" id="A0A1A9VZ86"/>
<sequence>RHAGYHRQSGRLSSAELGVLDLPVVAGHQHPDLRPPGRPIRPQTGVFRRHRAVSHRLHFMRLCHPYAGTDFVSRAAGSGGGGYCAARYHHYRLCVQSARTRPSAGLSLQCLGGISDRLMAVCGAILLVAGSLLLLRLDAQSSINDARLASFAIRGIATASTVFTRMRRLPGIDDPVQHLIAHHGQDGQGLAHMAQQVAVSMHGVYWVSMLISLCALVAAGLLPHGLRPRQED</sequence>
<dbReference type="Proteomes" id="UP000091820">
    <property type="component" value="Unassembled WGS sequence"/>
</dbReference>
<keyword evidence="1" id="KW-0812">Transmembrane</keyword>
<dbReference type="VEuPathDB" id="VectorBase:GBRI000161"/>
<organism evidence="2 3">
    <name type="scientific">Glossina brevipalpis</name>
    <dbReference type="NCBI Taxonomy" id="37001"/>
    <lineage>
        <taxon>Eukaryota</taxon>
        <taxon>Metazoa</taxon>
        <taxon>Ecdysozoa</taxon>
        <taxon>Arthropoda</taxon>
        <taxon>Hexapoda</taxon>
        <taxon>Insecta</taxon>
        <taxon>Pterygota</taxon>
        <taxon>Neoptera</taxon>
        <taxon>Endopterygota</taxon>
        <taxon>Diptera</taxon>
        <taxon>Brachycera</taxon>
        <taxon>Muscomorpha</taxon>
        <taxon>Hippoboscoidea</taxon>
        <taxon>Glossinidae</taxon>
        <taxon>Glossina</taxon>
    </lineage>
</organism>
<evidence type="ECO:0000313" key="3">
    <source>
        <dbReference type="Proteomes" id="UP000091820"/>
    </source>
</evidence>
<keyword evidence="1" id="KW-1133">Transmembrane helix</keyword>
<reference evidence="3" key="1">
    <citation type="submission" date="2014-03" db="EMBL/GenBank/DDBJ databases">
        <authorList>
            <person name="Aksoy S."/>
            <person name="Warren W."/>
            <person name="Wilson R.K."/>
        </authorList>
    </citation>
    <scope>NUCLEOTIDE SEQUENCE [LARGE SCALE GENOMIC DNA]</scope>
    <source>
        <strain evidence="3">IAEA</strain>
    </source>
</reference>
<reference evidence="2" key="2">
    <citation type="submission" date="2020-05" db="UniProtKB">
        <authorList>
            <consortium name="EnsemblMetazoa"/>
        </authorList>
    </citation>
    <scope>IDENTIFICATION</scope>
    <source>
        <strain evidence="2">IAEA</strain>
    </source>
</reference>
<dbReference type="EnsemblMetazoa" id="GBRI000161-RA">
    <property type="protein sequence ID" value="GBRI000161-PA"/>
    <property type="gene ID" value="GBRI000161"/>
</dbReference>
<keyword evidence="3" id="KW-1185">Reference proteome</keyword>
<evidence type="ECO:0000256" key="1">
    <source>
        <dbReference type="SAM" id="Phobius"/>
    </source>
</evidence>
<proteinExistence type="predicted"/>
<evidence type="ECO:0000313" key="2">
    <source>
        <dbReference type="EnsemblMetazoa" id="GBRI000161-PA"/>
    </source>
</evidence>
<protein>
    <submittedName>
        <fullName evidence="2">Uncharacterized protein</fullName>
    </submittedName>
</protein>
<feature type="transmembrane region" description="Helical" evidence="1">
    <location>
        <begin position="118"/>
        <end position="137"/>
    </location>
</feature>
<name>A0A1A9VZ86_9MUSC</name>
<feature type="transmembrane region" description="Helical" evidence="1">
    <location>
        <begin position="203"/>
        <end position="222"/>
    </location>
</feature>
<accession>A0A1A9VZ86</accession>
<keyword evidence="1" id="KW-0472">Membrane</keyword>